<comment type="caution">
    <text evidence="1">The sequence shown here is derived from an EMBL/GenBank/DDBJ whole genome shotgun (WGS) entry which is preliminary data.</text>
</comment>
<reference evidence="1 2" key="1">
    <citation type="journal article" date="2019" name="Environ. Microbiol.">
        <title>At the nexus of three kingdoms: the genome of the mycorrhizal fungus Gigaspora margarita provides insights into plant, endobacterial and fungal interactions.</title>
        <authorList>
            <person name="Venice F."/>
            <person name="Ghignone S."/>
            <person name="Salvioli di Fossalunga A."/>
            <person name="Amselem J."/>
            <person name="Novero M."/>
            <person name="Xianan X."/>
            <person name="Sedzielewska Toro K."/>
            <person name="Morin E."/>
            <person name="Lipzen A."/>
            <person name="Grigoriev I.V."/>
            <person name="Henrissat B."/>
            <person name="Martin F.M."/>
            <person name="Bonfante P."/>
        </authorList>
    </citation>
    <scope>NUCLEOTIDE SEQUENCE [LARGE SCALE GENOMIC DNA]</scope>
    <source>
        <strain evidence="1 2">BEG34</strain>
    </source>
</reference>
<dbReference type="AlphaFoldDB" id="A0A8H4A609"/>
<evidence type="ECO:0000313" key="2">
    <source>
        <dbReference type="Proteomes" id="UP000439903"/>
    </source>
</evidence>
<keyword evidence="2" id="KW-1185">Reference proteome</keyword>
<dbReference type="Proteomes" id="UP000439903">
    <property type="component" value="Unassembled WGS sequence"/>
</dbReference>
<dbReference type="EMBL" id="WTPW01001497">
    <property type="protein sequence ID" value="KAF0432277.1"/>
    <property type="molecule type" value="Genomic_DNA"/>
</dbReference>
<name>A0A8H4A609_GIGMA</name>
<dbReference type="OrthoDB" id="2351154at2759"/>
<proteinExistence type="predicted"/>
<protein>
    <submittedName>
        <fullName evidence="1">Uncharacterized protein</fullName>
    </submittedName>
</protein>
<evidence type="ECO:0000313" key="1">
    <source>
        <dbReference type="EMBL" id="KAF0432277.1"/>
    </source>
</evidence>
<organism evidence="1 2">
    <name type="scientific">Gigaspora margarita</name>
    <dbReference type="NCBI Taxonomy" id="4874"/>
    <lineage>
        <taxon>Eukaryota</taxon>
        <taxon>Fungi</taxon>
        <taxon>Fungi incertae sedis</taxon>
        <taxon>Mucoromycota</taxon>
        <taxon>Glomeromycotina</taxon>
        <taxon>Glomeromycetes</taxon>
        <taxon>Diversisporales</taxon>
        <taxon>Gigasporaceae</taxon>
        <taxon>Gigaspora</taxon>
    </lineage>
</organism>
<accession>A0A8H4A609</accession>
<gene>
    <name evidence="1" type="ORF">F8M41_005246</name>
</gene>
<sequence length="96" mass="11053">MKFFSQLQNLSLPVDIKSLLDNGNVTTLFRNLAKNTMKIIALNLKGFYKDYGASLFHALICIIKLQKELRKFSIFNGYHARFHGIISALKYQKKIS</sequence>